<name>A0ABX0KDI0_9PROT</name>
<reference evidence="1 2" key="1">
    <citation type="journal article" date="2020" name="Int. J. Syst. Evol. Microbiol.">
        <title>Novel acetic acid bacteria from cider fermentations: Acetobacter conturbans sp. nov. and Acetobacter fallax sp. nov.</title>
        <authorList>
            <person name="Sombolestani A.S."/>
            <person name="Cleenwerck I."/>
            <person name="Cnockaert M."/>
            <person name="Borremans W."/>
            <person name="Wieme A.D."/>
            <person name="De Vuyst L."/>
            <person name="Vandamme P."/>
        </authorList>
    </citation>
    <scope>NUCLEOTIDE SEQUENCE [LARGE SCALE GENOMIC DNA]</scope>
    <source>
        <strain evidence="1 2">LMG 1637</strain>
    </source>
</reference>
<gene>
    <name evidence="1" type="ORF">GOB84_05430</name>
</gene>
<keyword evidence="1" id="KW-0378">Hydrolase</keyword>
<evidence type="ECO:0000313" key="2">
    <source>
        <dbReference type="Proteomes" id="UP000615326"/>
    </source>
</evidence>
<dbReference type="Gene3D" id="3.40.50.1000">
    <property type="entry name" value="HAD superfamily/HAD-like"/>
    <property type="match status" value="1"/>
</dbReference>
<dbReference type="Gene3D" id="1.10.150.400">
    <property type="match status" value="1"/>
</dbReference>
<dbReference type="InterPro" id="IPR023214">
    <property type="entry name" value="HAD_sf"/>
</dbReference>
<dbReference type="CDD" id="cd01427">
    <property type="entry name" value="HAD_like"/>
    <property type="match status" value="1"/>
</dbReference>
<comment type="caution">
    <text evidence="1">The sequence shown here is derived from an EMBL/GenBank/DDBJ whole genome shotgun (WGS) entry which is preliminary data.</text>
</comment>
<dbReference type="GO" id="GO:0016787">
    <property type="term" value="F:hydrolase activity"/>
    <property type="evidence" value="ECO:0007669"/>
    <property type="project" value="UniProtKB-KW"/>
</dbReference>
<dbReference type="InterPro" id="IPR006439">
    <property type="entry name" value="HAD-SF_hydro_IA"/>
</dbReference>
<organism evidence="1 2">
    <name type="scientific">Acetobacter fallax</name>
    <dbReference type="NCBI Taxonomy" id="1737473"/>
    <lineage>
        <taxon>Bacteria</taxon>
        <taxon>Pseudomonadati</taxon>
        <taxon>Pseudomonadota</taxon>
        <taxon>Alphaproteobacteria</taxon>
        <taxon>Acetobacterales</taxon>
        <taxon>Acetobacteraceae</taxon>
        <taxon>Acetobacter</taxon>
    </lineage>
</organism>
<dbReference type="Proteomes" id="UP000615326">
    <property type="component" value="Unassembled WGS sequence"/>
</dbReference>
<dbReference type="EMBL" id="WOSW01000006">
    <property type="protein sequence ID" value="NHO32012.1"/>
    <property type="molecule type" value="Genomic_DNA"/>
</dbReference>
<dbReference type="SUPFAM" id="SSF56784">
    <property type="entry name" value="HAD-like"/>
    <property type="match status" value="1"/>
</dbReference>
<dbReference type="InterPro" id="IPR036412">
    <property type="entry name" value="HAD-like_sf"/>
</dbReference>
<protein>
    <submittedName>
        <fullName evidence="1">HAD-IA family hydrolase</fullName>
    </submittedName>
</protein>
<dbReference type="NCBIfam" id="TIGR01549">
    <property type="entry name" value="HAD-SF-IA-v1"/>
    <property type="match status" value="1"/>
</dbReference>
<sequence>MMSFERIRRVIHDEWVMDEAWLARFRSCLTGIDVVTFDVFDTALTRILDMPVDVFAIAEDALTRKYGIRFSGYAVLREEAEQKAREVARNASRSEVNFSEILSILIAGRPDYGGFVTDIMGAELEAEHATCFAVPEIAAAVRFCREQDIRVVFVSDMYLSADVIRDLLLSAGYDDAQDLLVSSETGYTKADGKQWGVVQEFCGADARILHVGDNEWGDVIMPMQAGIKAFAFPRVRSNVRDGGPLTPAVLPYSFMMRGAVLRGGAGSGGSSAGQIMSMLGASWGALVAGSVVSWLVRRAQELGLKRLYFCARDGWLLWQAWKELDLDRKTGISSVYLYVSRYAVNYGAVTISCRPDHLSDEALALLTYVSHPETVRSMLKRGDLQGLTPLVEDLMTVFGTPDAEVSDGSGAEEFRQCLQRHAGIVYAHLRQSMTNALYYFRQEGLHEGPCGIVDIGWQASVQASIADILREGGYSPMLYGLYAGLRPGAQAKRLRAGWLEGAFGNDYMQAEHLYGLFNAVAILENGFSSSDGVTLGYEWKDGTIKPVLADSLSEGSQHKELIAPFQQAALQAISLIFAGAHPSGLIRDDLTLETGQAAISRLSLSPTSRELAVLGSIRHSPDLAHVHVVTLVPELRPDAVVGSHLDLRRREWPVGSALAALRRCGDPEMQVLLAQDIRRQCAYYDSRSLSQFR</sequence>
<accession>A0ABX0KDI0</accession>
<proteinExistence type="predicted"/>
<keyword evidence="2" id="KW-1185">Reference proteome</keyword>
<evidence type="ECO:0000313" key="1">
    <source>
        <dbReference type="EMBL" id="NHO32012.1"/>
    </source>
</evidence>